<organism evidence="1 2">
    <name type="scientific">Bradyrhizobium centrolobii</name>
    <dbReference type="NCBI Taxonomy" id="1505087"/>
    <lineage>
        <taxon>Bacteria</taxon>
        <taxon>Pseudomonadati</taxon>
        <taxon>Pseudomonadota</taxon>
        <taxon>Alphaproteobacteria</taxon>
        <taxon>Hyphomicrobiales</taxon>
        <taxon>Nitrobacteraceae</taxon>
        <taxon>Bradyrhizobium</taxon>
    </lineage>
</organism>
<reference evidence="1 2" key="1">
    <citation type="submission" date="2016-03" db="EMBL/GenBank/DDBJ databases">
        <title>Draft Genome Sequence of the Strain BR 10245 (Bradyrhizobium sp.) isolated from nodules of Centrolobium paraense.</title>
        <authorList>
            <person name="Simoes-Araujo J.L.Sr."/>
            <person name="Barauna A.C."/>
            <person name="Silva K."/>
            <person name="Zilli J.E."/>
        </authorList>
    </citation>
    <scope>NUCLEOTIDE SEQUENCE [LARGE SCALE GENOMIC DNA]</scope>
    <source>
        <strain evidence="1 2">BR 10245</strain>
    </source>
</reference>
<keyword evidence="2" id="KW-1185">Reference proteome</keyword>
<protein>
    <submittedName>
        <fullName evidence="1">Uncharacterized protein</fullName>
    </submittedName>
</protein>
<dbReference type="Proteomes" id="UP000076959">
    <property type="component" value="Unassembled WGS sequence"/>
</dbReference>
<dbReference type="AlphaFoldDB" id="A0A176YFH4"/>
<dbReference type="EMBL" id="LUUB01000086">
    <property type="protein sequence ID" value="OAF04300.1"/>
    <property type="molecule type" value="Genomic_DNA"/>
</dbReference>
<evidence type="ECO:0000313" key="1">
    <source>
        <dbReference type="EMBL" id="OAF04300.1"/>
    </source>
</evidence>
<sequence length="70" mass="7515">MFFQRVLKKIACCDPVFDTCEHTQTSLFVDEAFLALKVVHAIGAGKNSILGSLFACGVMSKSSPSMSQTA</sequence>
<evidence type="ECO:0000313" key="2">
    <source>
        <dbReference type="Proteomes" id="UP000076959"/>
    </source>
</evidence>
<comment type="caution">
    <text evidence="1">The sequence shown here is derived from an EMBL/GenBank/DDBJ whole genome shotgun (WGS) entry which is preliminary data.</text>
</comment>
<gene>
    <name evidence="1" type="ORF">AYJ54_24235</name>
</gene>
<name>A0A176YFH4_9BRAD</name>
<accession>A0A176YFH4</accession>
<proteinExistence type="predicted"/>